<protein>
    <recommendedName>
        <fullName evidence="1">Microbial-type PARG catalytic domain-containing protein</fullName>
    </recommendedName>
</protein>
<dbReference type="Pfam" id="PF10021">
    <property type="entry name" value="PARG_cat_microb"/>
    <property type="match status" value="1"/>
</dbReference>
<evidence type="ECO:0000259" key="1">
    <source>
        <dbReference type="Pfam" id="PF10021"/>
    </source>
</evidence>
<dbReference type="InterPro" id="IPR019261">
    <property type="entry name" value="PARG_cat_microbial"/>
</dbReference>
<proteinExistence type="predicted"/>
<dbReference type="InterPro" id="IPR012664">
    <property type="entry name" value="CHP02452"/>
</dbReference>
<evidence type="ECO:0000313" key="3">
    <source>
        <dbReference type="Proteomes" id="UP000799118"/>
    </source>
</evidence>
<evidence type="ECO:0000313" key="2">
    <source>
        <dbReference type="EMBL" id="KAE9398008.1"/>
    </source>
</evidence>
<dbReference type="PANTHER" id="PTHR35596:SF1">
    <property type="entry name" value="MICROBIAL-TYPE PARG CATALYTIC DOMAIN-CONTAINING PROTEIN"/>
    <property type="match status" value="1"/>
</dbReference>
<dbReference type="OrthoDB" id="9985428at2759"/>
<dbReference type="Gene3D" id="3.40.220.10">
    <property type="entry name" value="Leucine Aminopeptidase, subunit E, domain 1"/>
    <property type="match status" value="1"/>
</dbReference>
<reference evidence="2" key="1">
    <citation type="journal article" date="2019" name="Environ. Microbiol.">
        <title>Fungal ecological strategies reflected in gene transcription - a case study of two litter decomposers.</title>
        <authorList>
            <person name="Barbi F."/>
            <person name="Kohler A."/>
            <person name="Barry K."/>
            <person name="Baskaran P."/>
            <person name="Daum C."/>
            <person name="Fauchery L."/>
            <person name="Ihrmark K."/>
            <person name="Kuo A."/>
            <person name="LaButti K."/>
            <person name="Lipzen A."/>
            <person name="Morin E."/>
            <person name="Grigoriev I.V."/>
            <person name="Henrissat B."/>
            <person name="Lindahl B."/>
            <person name="Martin F."/>
        </authorList>
    </citation>
    <scope>NUCLEOTIDE SEQUENCE</scope>
    <source>
        <strain evidence="2">JB14</strain>
    </source>
</reference>
<sequence length="307" mass="34186">MENFMQSPENQRAKIVRTNKKRFAAITSEHQHEGASPRSIFISGQWEMLHSNKRPYPDSPKMKIEVINADSLIVARELMDSVGADAIGKTAVLNLASNSHPGGGWEALCVAQEEALCYSSTLFYTLMHSAAHYPWPNKGPGSIAGILSPGVVIFRGPLTESSPDGNPCPELARHERRVVSVISVAAPRNPILTAGGSDFRKEEDRENVREKVRFILRLAAMNGQRYLVLGALGCGAYRCPPKAVAKLMKEVLFESEFTGWFGKIVFAVYDPPSHRVRDGNYENFRQVFSESKEKSERRHSGLRGFWP</sequence>
<dbReference type="PANTHER" id="PTHR35596">
    <property type="entry name" value="DUF2263 DOMAIN-CONTAINING PROTEIN"/>
    <property type="match status" value="1"/>
</dbReference>
<name>A0A6A4HKL9_9AGAR</name>
<gene>
    <name evidence="2" type="ORF">BT96DRAFT_859560</name>
</gene>
<dbReference type="InterPro" id="IPR043472">
    <property type="entry name" value="Macro_dom-like"/>
</dbReference>
<dbReference type="NCBIfam" id="TIGR02452">
    <property type="entry name" value="TIGR02452 family protein"/>
    <property type="match status" value="1"/>
</dbReference>
<dbReference type="SUPFAM" id="SSF52949">
    <property type="entry name" value="Macro domain-like"/>
    <property type="match status" value="1"/>
</dbReference>
<keyword evidence="3" id="KW-1185">Reference proteome</keyword>
<organism evidence="2 3">
    <name type="scientific">Gymnopus androsaceus JB14</name>
    <dbReference type="NCBI Taxonomy" id="1447944"/>
    <lineage>
        <taxon>Eukaryota</taxon>
        <taxon>Fungi</taxon>
        <taxon>Dikarya</taxon>
        <taxon>Basidiomycota</taxon>
        <taxon>Agaricomycotina</taxon>
        <taxon>Agaricomycetes</taxon>
        <taxon>Agaricomycetidae</taxon>
        <taxon>Agaricales</taxon>
        <taxon>Marasmiineae</taxon>
        <taxon>Omphalotaceae</taxon>
        <taxon>Gymnopus</taxon>
    </lineage>
</organism>
<dbReference type="Proteomes" id="UP000799118">
    <property type="component" value="Unassembled WGS sequence"/>
</dbReference>
<dbReference type="AlphaFoldDB" id="A0A6A4HKL9"/>
<dbReference type="EMBL" id="ML769489">
    <property type="protein sequence ID" value="KAE9398008.1"/>
    <property type="molecule type" value="Genomic_DNA"/>
</dbReference>
<accession>A0A6A4HKL9</accession>
<feature type="domain" description="Microbial-type PARG catalytic" evidence="1">
    <location>
        <begin position="42"/>
        <end position="155"/>
    </location>
</feature>